<name>A0ABR7XL57_9BACT</name>
<feature type="signal peptide" evidence="1">
    <location>
        <begin position="1"/>
        <end position="21"/>
    </location>
</feature>
<protein>
    <recommendedName>
        <fullName evidence="4">Lipoprotein</fullName>
    </recommendedName>
</protein>
<accession>A0ABR7XL57</accession>
<organism evidence="2 3">
    <name type="scientific">Pontibacter aquaedesilientis</name>
    <dbReference type="NCBI Taxonomy" id="2766980"/>
    <lineage>
        <taxon>Bacteria</taxon>
        <taxon>Pseudomonadati</taxon>
        <taxon>Bacteroidota</taxon>
        <taxon>Cytophagia</taxon>
        <taxon>Cytophagales</taxon>
        <taxon>Hymenobacteraceae</taxon>
        <taxon>Pontibacter</taxon>
    </lineage>
</organism>
<keyword evidence="1" id="KW-0732">Signal</keyword>
<dbReference type="EMBL" id="JACXAJ010000014">
    <property type="protein sequence ID" value="MBD1399036.1"/>
    <property type="molecule type" value="Genomic_DNA"/>
</dbReference>
<dbReference type="Proteomes" id="UP000625551">
    <property type="component" value="Unassembled WGS sequence"/>
</dbReference>
<evidence type="ECO:0000313" key="3">
    <source>
        <dbReference type="Proteomes" id="UP000625551"/>
    </source>
</evidence>
<gene>
    <name evidence="2" type="ORF">H9Q13_17855</name>
</gene>
<comment type="caution">
    <text evidence="2">The sequence shown here is derived from an EMBL/GenBank/DDBJ whole genome shotgun (WGS) entry which is preliminary data.</text>
</comment>
<reference evidence="2 3" key="1">
    <citation type="submission" date="2020-09" db="EMBL/GenBank/DDBJ databases">
        <title>Genome sequencing and assembly of Pontibacter sp.</title>
        <authorList>
            <person name="Chhetri G."/>
        </authorList>
    </citation>
    <scope>NUCLEOTIDE SEQUENCE [LARGE SCALE GENOMIC DNA]</scope>
    <source>
        <strain evidence="2 3">JH31</strain>
    </source>
</reference>
<evidence type="ECO:0000256" key="1">
    <source>
        <dbReference type="SAM" id="SignalP"/>
    </source>
</evidence>
<proteinExistence type="predicted"/>
<feature type="chain" id="PRO_5046818018" description="Lipoprotein" evidence="1">
    <location>
        <begin position="22"/>
        <end position="247"/>
    </location>
</feature>
<evidence type="ECO:0000313" key="2">
    <source>
        <dbReference type="EMBL" id="MBD1399036.1"/>
    </source>
</evidence>
<evidence type="ECO:0008006" key="4">
    <source>
        <dbReference type="Google" id="ProtNLM"/>
    </source>
</evidence>
<keyword evidence="3" id="KW-1185">Reference proteome</keyword>
<sequence>MKRVLPLLLLTFIFSCSSKPAETVLTEENIQETRETENPTELKEKAAFHYLIENATKADFDKAKKASSDELTPDTVNSRKKNGVIEVLTNGKWKSLTAFKDTLNSPESDDDEIREYKYVGQIKSINKLLVEGYFWEHYECYLVDKSTGKIDTTWTRPYISPDKKMLASLSMPYGLEGPPLGIQILRIENNGQNLTKFLEINQQKWSPYDFYWESPSSLIIQILPVERVLEINGIPKEEDYSYIRLKI</sequence>
<dbReference type="PROSITE" id="PS51257">
    <property type="entry name" value="PROKAR_LIPOPROTEIN"/>
    <property type="match status" value="1"/>
</dbReference>